<feature type="non-terminal residue" evidence="1">
    <location>
        <position position="1"/>
    </location>
</feature>
<evidence type="ECO:0000313" key="1">
    <source>
        <dbReference type="EMBL" id="CAG8839246.1"/>
    </source>
</evidence>
<gene>
    <name evidence="1" type="ORF">GMARGA_LOCUS34362</name>
</gene>
<dbReference type="EMBL" id="CAJVQB010060027">
    <property type="protein sequence ID" value="CAG8839246.1"/>
    <property type="molecule type" value="Genomic_DNA"/>
</dbReference>
<evidence type="ECO:0000313" key="2">
    <source>
        <dbReference type="Proteomes" id="UP000789901"/>
    </source>
</evidence>
<protein>
    <submittedName>
        <fullName evidence="1">42070_t:CDS:1</fullName>
    </submittedName>
</protein>
<dbReference type="Proteomes" id="UP000789901">
    <property type="component" value="Unassembled WGS sequence"/>
</dbReference>
<comment type="caution">
    <text evidence="1">The sequence shown here is derived from an EMBL/GenBank/DDBJ whole genome shotgun (WGS) entry which is preliminary data.</text>
</comment>
<accession>A0ABN7WSE2</accession>
<organism evidence="1 2">
    <name type="scientific">Gigaspora margarita</name>
    <dbReference type="NCBI Taxonomy" id="4874"/>
    <lineage>
        <taxon>Eukaryota</taxon>
        <taxon>Fungi</taxon>
        <taxon>Fungi incertae sedis</taxon>
        <taxon>Mucoromycota</taxon>
        <taxon>Glomeromycotina</taxon>
        <taxon>Glomeromycetes</taxon>
        <taxon>Diversisporales</taxon>
        <taxon>Gigasporaceae</taxon>
        <taxon>Gigaspora</taxon>
    </lineage>
</organism>
<reference evidence="1 2" key="1">
    <citation type="submission" date="2021-06" db="EMBL/GenBank/DDBJ databases">
        <authorList>
            <person name="Kallberg Y."/>
            <person name="Tangrot J."/>
            <person name="Rosling A."/>
        </authorList>
    </citation>
    <scope>NUCLEOTIDE SEQUENCE [LARGE SCALE GENOMIC DNA]</scope>
    <source>
        <strain evidence="1 2">120-4 pot B 10/14</strain>
    </source>
</reference>
<name>A0ABN7WSE2_GIGMA</name>
<proteinExistence type="predicted"/>
<keyword evidence="2" id="KW-1185">Reference proteome</keyword>
<sequence>CEDYYIFEKDEFDYFIQTLIDDWNSLSYHVFWKNILSIELDKQRAMITRALMNKSNS</sequence>